<evidence type="ECO:0000256" key="5">
    <source>
        <dbReference type="ARBA" id="ARBA00023186"/>
    </source>
</evidence>
<evidence type="ECO:0000256" key="9">
    <source>
        <dbReference type="SAM" id="MobiDB-lite"/>
    </source>
</evidence>
<accession>A0A6B2KXR5</accession>
<dbReference type="InterPro" id="IPR004176">
    <property type="entry name" value="Clp_R_N"/>
</dbReference>
<dbReference type="InterPro" id="IPR050130">
    <property type="entry name" value="ClpA_ClpB"/>
</dbReference>
<dbReference type="GO" id="GO:0005737">
    <property type="term" value="C:cytoplasm"/>
    <property type="evidence" value="ECO:0007669"/>
    <property type="project" value="InterPro"/>
</dbReference>
<dbReference type="InterPro" id="IPR036628">
    <property type="entry name" value="Clp_N_dom_sf"/>
</dbReference>
<dbReference type="InterPro" id="IPR027417">
    <property type="entry name" value="P-loop_NTPase"/>
</dbReference>
<dbReference type="Gene3D" id="1.10.1780.10">
    <property type="entry name" value="Clp, N-terminal domain"/>
    <property type="match status" value="1"/>
</dbReference>
<dbReference type="Pfam" id="PF07724">
    <property type="entry name" value="AAA_2"/>
    <property type="match status" value="1"/>
</dbReference>
<dbReference type="GO" id="GO:0005524">
    <property type="term" value="F:ATP binding"/>
    <property type="evidence" value="ECO:0007669"/>
    <property type="project" value="UniProtKB-KW"/>
</dbReference>
<name>A0A6B2KXR5_9EUKA</name>
<dbReference type="SUPFAM" id="SSF52540">
    <property type="entry name" value="P-loop containing nucleoside triphosphate hydrolases"/>
    <property type="match status" value="2"/>
</dbReference>
<protein>
    <recommendedName>
        <fullName evidence="10">Clp R domain-containing protein</fullName>
    </recommendedName>
</protein>
<keyword evidence="2 6" id="KW-0677">Repeat</keyword>
<organism evidence="11">
    <name type="scientific">Arcella intermedia</name>
    <dbReference type="NCBI Taxonomy" id="1963864"/>
    <lineage>
        <taxon>Eukaryota</taxon>
        <taxon>Amoebozoa</taxon>
        <taxon>Tubulinea</taxon>
        <taxon>Elardia</taxon>
        <taxon>Arcellinida</taxon>
        <taxon>Sphaerothecina</taxon>
        <taxon>Arcellidae</taxon>
        <taxon>Arcella</taxon>
    </lineage>
</organism>
<dbReference type="PROSITE" id="PS00870">
    <property type="entry name" value="CLPAB_1"/>
    <property type="match status" value="1"/>
</dbReference>
<evidence type="ECO:0000256" key="6">
    <source>
        <dbReference type="PROSITE-ProRule" id="PRU01251"/>
    </source>
</evidence>
<evidence type="ECO:0000259" key="10">
    <source>
        <dbReference type="PROSITE" id="PS51903"/>
    </source>
</evidence>
<dbReference type="Pfam" id="PF02861">
    <property type="entry name" value="Clp_N"/>
    <property type="match status" value="1"/>
</dbReference>
<keyword evidence="3 7" id="KW-0547">Nucleotide-binding</keyword>
<dbReference type="InterPro" id="IPR018368">
    <property type="entry name" value="ClpA/B_CS1"/>
</dbReference>
<keyword evidence="4 7" id="KW-0067">ATP-binding</keyword>
<dbReference type="Gene3D" id="1.10.8.60">
    <property type="match status" value="1"/>
</dbReference>
<feature type="region of interest" description="Disordered" evidence="9">
    <location>
        <begin position="867"/>
        <end position="902"/>
    </location>
</feature>
<dbReference type="FunFam" id="3.40.50.300:FF:000025">
    <property type="entry name" value="ATP-dependent Clp protease subunit"/>
    <property type="match status" value="1"/>
</dbReference>
<dbReference type="InterPro" id="IPR017730">
    <property type="entry name" value="Chaperonin_ClpB"/>
</dbReference>
<reference evidence="11" key="1">
    <citation type="journal article" date="2020" name="J. Eukaryot. Microbiol.">
        <title>De novo Sequencing, Assembly and Annotation of the Transcriptome for the Free-Living Testate Amoeba Arcella intermedia.</title>
        <authorList>
            <person name="Ribeiro G.M."/>
            <person name="Porfirio-Sousa A.L."/>
            <person name="Maurer-Alcala X.X."/>
            <person name="Katz L.A."/>
            <person name="Lahr D.J.G."/>
        </authorList>
    </citation>
    <scope>NUCLEOTIDE SEQUENCE</scope>
</reference>
<evidence type="ECO:0000256" key="4">
    <source>
        <dbReference type="ARBA" id="ARBA00022840"/>
    </source>
</evidence>
<dbReference type="CDD" id="cd19499">
    <property type="entry name" value="RecA-like_ClpB_Hsp104-like"/>
    <property type="match status" value="1"/>
</dbReference>
<dbReference type="InterPro" id="IPR019489">
    <property type="entry name" value="Clp_ATPase_C"/>
</dbReference>
<dbReference type="InterPro" id="IPR041546">
    <property type="entry name" value="ClpA/ClpB_AAA_lid"/>
</dbReference>
<dbReference type="FunFam" id="3.40.50.300:FF:000010">
    <property type="entry name" value="Chaperone clpB 1, putative"/>
    <property type="match status" value="1"/>
</dbReference>
<dbReference type="SMART" id="SM01086">
    <property type="entry name" value="ClpB_D2-small"/>
    <property type="match status" value="1"/>
</dbReference>
<dbReference type="Pfam" id="PF00004">
    <property type="entry name" value="AAA"/>
    <property type="match status" value="1"/>
</dbReference>
<evidence type="ECO:0000256" key="1">
    <source>
        <dbReference type="ARBA" id="ARBA00008675"/>
    </source>
</evidence>
<dbReference type="PANTHER" id="PTHR11638:SF18">
    <property type="entry name" value="HEAT SHOCK PROTEIN 104"/>
    <property type="match status" value="1"/>
</dbReference>
<dbReference type="InterPro" id="IPR001270">
    <property type="entry name" value="ClpA/B"/>
</dbReference>
<dbReference type="PROSITE" id="PS51903">
    <property type="entry name" value="CLP_R"/>
    <property type="match status" value="1"/>
</dbReference>
<dbReference type="NCBIfam" id="TIGR03346">
    <property type="entry name" value="chaperone_ClpB"/>
    <property type="match status" value="1"/>
</dbReference>
<feature type="compositionally biased region" description="Low complexity" evidence="9">
    <location>
        <begin position="879"/>
        <end position="889"/>
    </location>
</feature>
<dbReference type="InterPro" id="IPR003959">
    <property type="entry name" value="ATPase_AAA_core"/>
</dbReference>
<dbReference type="SMART" id="SM00382">
    <property type="entry name" value="AAA"/>
    <property type="match status" value="2"/>
</dbReference>
<dbReference type="Pfam" id="PF10431">
    <property type="entry name" value="ClpB_D2-small"/>
    <property type="match status" value="1"/>
</dbReference>
<dbReference type="GO" id="GO:0016887">
    <property type="term" value="F:ATP hydrolysis activity"/>
    <property type="evidence" value="ECO:0007669"/>
    <property type="project" value="InterPro"/>
</dbReference>
<evidence type="ECO:0000313" key="11">
    <source>
        <dbReference type="EMBL" id="NDV29415.1"/>
    </source>
</evidence>
<evidence type="ECO:0000256" key="8">
    <source>
        <dbReference type="SAM" id="Coils"/>
    </source>
</evidence>
<sequence length="902" mass="100209">MNKCTEKSRNIVQQAQDIALENKNSELHALHLALAFFDDQDGFLNNILAKISPDSAKSLERCLKKRVVRLPSQNPPPTHIGISRSAIEALNKAKELSNSAGDSFIAADHLFLACAKDGIVQDALKEAGLNYVALEQAIKATRGSKKVDSDHAEGNFEALSKYGTDLVQAAKDGKLDPVIGRDDEVRRVIQILSRRRKNNPVLIGDPGVGKTAIVEGLAQRIVRGDIPKGLDCKVISLDMGSLVAGAKYRGEFEERLKAVLKEVQESDGSIILFIDEIHLVLGAGKTDGAMDAANLLKPMLARGELRCIGATTLNEYKKHVEKDAAFERRFQQVLVNEPSVVDTVSILRGLKEKYETHHGVEISDGALVAAAQLSSRYITNRFLPDKAIDLIDEACANTRVQLDSQPESIDILQRKKLQLEVEATALEKEKDDMSKTRLEKVKEMLSDINEELAVLVAQYEREKSSIDQINQLKIKLENLNKQIIEAERRRDIEKAADLKYGAIPEIQKKLEKLTKEKAEKDKQEKEDKKLLTEKVGPDQIAEIVSRWTGIPVTKLNQNERQRMLSLGEQLHKRVVGQDEAVDAVAEAVLRARAGLAREHQPLGSFLFLGPTGVGKTELAKALAGELFDSEKNMVRIDMSEYMEQHSVARLIGAPPGYVGHDEGGQLTEAIRRRPYAVVLFDEVEKAHVNVFNVLLQVLDDGRLTDGQGRTVDFSNVVIIMTSNLGADHLLKDVKKDDTTISPATKEKVFAEVKRHFRPEFLNRLDDMVVFNPLSKADLRKIINLQLSDLSKRLEERDISLKITKEGLEAILLGGYNPVYGARPLKRYLEKHVGTSLSRMLVSQELPNHSVVHISADNHCDLTFKTEFLGNPSPHRGRSKSPTPSASKSKQGPVVEELDDMDE</sequence>
<keyword evidence="5 7" id="KW-0143">Chaperone</keyword>
<dbReference type="GO" id="GO:0042026">
    <property type="term" value="P:protein refolding"/>
    <property type="evidence" value="ECO:0007669"/>
    <property type="project" value="InterPro"/>
</dbReference>
<dbReference type="InterPro" id="IPR028299">
    <property type="entry name" value="ClpA/B_CS2"/>
</dbReference>
<keyword evidence="8" id="KW-0175">Coiled coil</keyword>
<dbReference type="PRINTS" id="PR00300">
    <property type="entry name" value="CLPPROTEASEA"/>
</dbReference>
<dbReference type="AlphaFoldDB" id="A0A6B2KXR5"/>
<dbReference type="Pfam" id="PF17871">
    <property type="entry name" value="AAA_lid_9"/>
    <property type="match status" value="1"/>
</dbReference>
<feature type="domain" description="Clp R" evidence="10">
    <location>
        <begin position="1"/>
        <end position="144"/>
    </location>
</feature>
<evidence type="ECO:0000256" key="2">
    <source>
        <dbReference type="ARBA" id="ARBA00022737"/>
    </source>
</evidence>
<dbReference type="FunFam" id="3.40.50.300:FF:000120">
    <property type="entry name" value="ATP-dependent chaperone ClpB"/>
    <property type="match status" value="1"/>
</dbReference>
<dbReference type="EMBL" id="GIBP01000446">
    <property type="protein sequence ID" value="NDV29415.1"/>
    <property type="molecule type" value="Transcribed_RNA"/>
</dbReference>
<evidence type="ECO:0000256" key="3">
    <source>
        <dbReference type="ARBA" id="ARBA00022741"/>
    </source>
</evidence>
<dbReference type="CDD" id="cd00009">
    <property type="entry name" value="AAA"/>
    <property type="match status" value="1"/>
</dbReference>
<proteinExistence type="inferred from homology"/>
<dbReference type="PROSITE" id="PS00871">
    <property type="entry name" value="CLPAB_2"/>
    <property type="match status" value="1"/>
</dbReference>
<dbReference type="SUPFAM" id="SSF81923">
    <property type="entry name" value="Double Clp-N motif"/>
    <property type="match status" value="1"/>
</dbReference>
<dbReference type="GO" id="GO:0034605">
    <property type="term" value="P:cellular response to heat"/>
    <property type="evidence" value="ECO:0007669"/>
    <property type="project" value="TreeGrafter"/>
</dbReference>
<dbReference type="InterPro" id="IPR003593">
    <property type="entry name" value="AAA+_ATPase"/>
</dbReference>
<feature type="coiled-coil region" evidence="8">
    <location>
        <begin position="409"/>
        <end position="535"/>
    </location>
</feature>
<comment type="similarity">
    <text evidence="1 7">Belongs to the ClpA/ClpB family.</text>
</comment>
<evidence type="ECO:0000256" key="7">
    <source>
        <dbReference type="RuleBase" id="RU004432"/>
    </source>
</evidence>
<dbReference type="Gene3D" id="3.40.50.300">
    <property type="entry name" value="P-loop containing nucleotide triphosphate hydrolases"/>
    <property type="match status" value="3"/>
</dbReference>
<dbReference type="PANTHER" id="PTHR11638">
    <property type="entry name" value="ATP-DEPENDENT CLP PROTEASE"/>
    <property type="match status" value="1"/>
</dbReference>